<dbReference type="InterPro" id="IPR018039">
    <property type="entry name" value="IF_conserved"/>
</dbReference>
<dbReference type="InterPro" id="IPR002957">
    <property type="entry name" value="Keratin_I"/>
</dbReference>
<evidence type="ECO:0000256" key="8">
    <source>
        <dbReference type="ARBA" id="ARBA00042489"/>
    </source>
</evidence>
<comment type="caution">
    <text evidence="12">The sequence shown here is derived from an EMBL/GenBank/DDBJ whole genome shotgun (WGS) entry which is preliminary data.</text>
</comment>
<feature type="coiled-coil region" evidence="10">
    <location>
        <begin position="191"/>
        <end position="236"/>
    </location>
</feature>
<dbReference type="EMBL" id="JAACNH010000003">
    <property type="protein sequence ID" value="KAG8446700.1"/>
    <property type="molecule type" value="Genomic_DNA"/>
</dbReference>
<dbReference type="GO" id="GO:0045109">
    <property type="term" value="P:intermediate filament organization"/>
    <property type="evidence" value="ECO:0007669"/>
    <property type="project" value="TreeGrafter"/>
</dbReference>
<dbReference type="InterPro" id="IPR039008">
    <property type="entry name" value="IF_rod_dom"/>
</dbReference>
<dbReference type="PANTHER" id="PTHR23239">
    <property type="entry name" value="INTERMEDIATE FILAMENT"/>
    <property type="match status" value="1"/>
</dbReference>
<dbReference type="SUPFAM" id="SSF64593">
    <property type="entry name" value="Intermediate filament protein, coiled coil region"/>
    <property type="match status" value="2"/>
</dbReference>
<dbReference type="Pfam" id="PF00038">
    <property type="entry name" value="Filament"/>
    <property type="match status" value="1"/>
</dbReference>
<dbReference type="PANTHER" id="PTHR23239:SF14">
    <property type="entry name" value="KERATIN, TYPE I CYTOSKELETAL 19"/>
    <property type="match status" value="1"/>
</dbReference>
<dbReference type="PROSITE" id="PS00226">
    <property type="entry name" value="IF_ROD_1"/>
    <property type="match status" value="1"/>
</dbReference>
<evidence type="ECO:0000256" key="6">
    <source>
        <dbReference type="ARBA" id="ARBA00040324"/>
    </source>
</evidence>
<keyword evidence="1" id="KW-0597">Phosphoprotein</keyword>
<dbReference type="Gene3D" id="1.20.5.500">
    <property type="entry name" value="Single helix bin"/>
    <property type="match status" value="1"/>
</dbReference>
<organism evidence="12 13">
    <name type="scientific">Hymenochirus boettgeri</name>
    <name type="common">Congo dwarf clawed frog</name>
    <dbReference type="NCBI Taxonomy" id="247094"/>
    <lineage>
        <taxon>Eukaryota</taxon>
        <taxon>Metazoa</taxon>
        <taxon>Chordata</taxon>
        <taxon>Craniata</taxon>
        <taxon>Vertebrata</taxon>
        <taxon>Euteleostomi</taxon>
        <taxon>Amphibia</taxon>
        <taxon>Batrachia</taxon>
        <taxon>Anura</taxon>
        <taxon>Pipoidea</taxon>
        <taxon>Pipidae</taxon>
        <taxon>Pipinae</taxon>
        <taxon>Hymenochirus</taxon>
    </lineage>
</organism>
<feature type="domain" description="IF rod" evidence="11">
    <location>
        <begin position="88"/>
        <end position="399"/>
    </location>
</feature>
<dbReference type="PRINTS" id="PR01248">
    <property type="entry name" value="TYPE1KERATIN"/>
</dbReference>
<keyword evidence="2" id="KW-0416">Keratin</keyword>
<evidence type="ECO:0000313" key="12">
    <source>
        <dbReference type="EMBL" id="KAG8446700.1"/>
    </source>
</evidence>
<evidence type="ECO:0000256" key="10">
    <source>
        <dbReference type="SAM" id="Coils"/>
    </source>
</evidence>
<keyword evidence="4 10" id="KW-0175">Coiled coil</keyword>
<dbReference type="FunFam" id="1.20.5.170:FF:000002">
    <property type="entry name" value="Type I keratin KA11"/>
    <property type="match status" value="1"/>
</dbReference>
<evidence type="ECO:0000259" key="11">
    <source>
        <dbReference type="PROSITE" id="PS51842"/>
    </source>
</evidence>
<comment type="function">
    <text evidence="5">Involved in the organization of myofibers. Together with KRT8, helps to link the contractile apparatus to dystrophin at the costameres of striated muscle.</text>
</comment>
<dbReference type="Proteomes" id="UP000812440">
    <property type="component" value="Chromosome 8_10"/>
</dbReference>
<dbReference type="PROSITE" id="PS51842">
    <property type="entry name" value="IF_ROD_2"/>
    <property type="match status" value="1"/>
</dbReference>
<evidence type="ECO:0000256" key="1">
    <source>
        <dbReference type="ARBA" id="ARBA00022553"/>
    </source>
</evidence>
<dbReference type="Gene3D" id="1.20.5.1160">
    <property type="entry name" value="Vasodilator-stimulated phosphoprotein"/>
    <property type="match status" value="1"/>
</dbReference>
<evidence type="ECO:0000256" key="7">
    <source>
        <dbReference type="ARBA" id="ARBA00041710"/>
    </source>
</evidence>
<dbReference type="SUPFAM" id="SSF46579">
    <property type="entry name" value="Prefoldin"/>
    <property type="match status" value="1"/>
</dbReference>
<dbReference type="GO" id="GO:0005198">
    <property type="term" value="F:structural molecule activity"/>
    <property type="evidence" value="ECO:0007669"/>
    <property type="project" value="InterPro"/>
</dbReference>
<evidence type="ECO:0000256" key="5">
    <source>
        <dbReference type="ARBA" id="ARBA00037562"/>
    </source>
</evidence>
<reference evidence="12" key="1">
    <citation type="thesis" date="2020" institute="ProQuest LLC" country="789 East Eisenhower Parkway, Ann Arbor, MI, USA">
        <title>Comparative Genomics and Chromosome Evolution.</title>
        <authorList>
            <person name="Mudd A.B."/>
        </authorList>
    </citation>
    <scope>NUCLEOTIDE SEQUENCE</scope>
    <source>
        <strain evidence="12">Female2</strain>
        <tissue evidence="12">Blood</tissue>
    </source>
</reference>
<dbReference type="FunFam" id="1.20.5.1160:FF:000002">
    <property type="entry name" value="Type I keratin 10"/>
    <property type="match status" value="1"/>
</dbReference>
<evidence type="ECO:0000313" key="13">
    <source>
        <dbReference type="Proteomes" id="UP000812440"/>
    </source>
</evidence>
<dbReference type="Gene3D" id="1.20.5.170">
    <property type="match status" value="1"/>
</dbReference>
<dbReference type="GO" id="GO:0005882">
    <property type="term" value="C:intermediate filament"/>
    <property type="evidence" value="ECO:0007669"/>
    <property type="project" value="UniProtKB-KW"/>
</dbReference>
<dbReference type="AlphaFoldDB" id="A0A8T2JTF4"/>
<dbReference type="FunFam" id="1.20.5.500:FF:000001">
    <property type="entry name" value="Type II keratin 23"/>
    <property type="match status" value="1"/>
</dbReference>
<name>A0A8T2JTF4_9PIPI</name>
<accession>A0A8T2JTF4</accession>
<evidence type="ECO:0000256" key="2">
    <source>
        <dbReference type="ARBA" id="ARBA00022744"/>
    </source>
</evidence>
<proteinExistence type="inferred from homology"/>
<feature type="coiled-coil region" evidence="10">
    <location>
        <begin position="85"/>
        <end position="112"/>
    </location>
</feature>
<protein>
    <recommendedName>
        <fullName evidence="6">Keratin, type I cytoskeletal 19</fullName>
    </recommendedName>
    <alternativeName>
        <fullName evidence="7">Cytokeratin-19</fullName>
    </alternativeName>
    <alternativeName>
        <fullName evidence="8">Keratin-19</fullName>
    </alternativeName>
</protein>
<evidence type="ECO:0000256" key="9">
    <source>
        <dbReference type="RuleBase" id="RU000685"/>
    </source>
</evidence>
<comment type="similarity">
    <text evidence="9">Belongs to the intermediate filament family.</text>
</comment>
<evidence type="ECO:0000256" key="4">
    <source>
        <dbReference type="ARBA" id="ARBA00023054"/>
    </source>
</evidence>
<gene>
    <name evidence="12" type="ORF">GDO86_014235</name>
</gene>
<sequence>MTSYSHRSVSYRGPSVGSGLMAFKAPSVHGGYGGHGVSVSSARLVSSGIGGGLGGGSYGSAFGSGGGSGYSSGLSVNVSGDVLLAGNEKETMQNLNDRLASYLEKVRSLETANGGLELKIREWYEKQGPSPTRDYSHYLKAIDELRDKILAATIDNAKAVLQVDNARLAADDFRTKYENELALRQSVEGDINGLRRVLDELTLARTDLELQIENLKEELAYLKKNHEEEMNAMRGQVGGQVSVEVDAAPAVDLTKILGDMRDQYEHLAEKNRKDAEAWFFTKSEELNKEVATHTEQIHTSKTEITDLRRTLQGLEIELQSQLSMKASLEGTLAETEGRYGMQLVQIQNTIGSLEAQLADIRSDMERQNYEYKMLLDIKTRLEQEIATYRSLLEGHDAQIIGGTFKDVKS</sequence>
<dbReference type="OrthoDB" id="2441647at2759"/>
<feature type="coiled-coil region" evidence="10">
    <location>
        <begin position="343"/>
        <end position="398"/>
    </location>
</feature>
<evidence type="ECO:0000256" key="3">
    <source>
        <dbReference type="ARBA" id="ARBA00022754"/>
    </source>
</evidence>
<dbReference type="SMART" id="SM01391">
    <property type="entry name" value="Filament"/>
    <property type="match status" value="1"/>
</dbReference>
<dbReference type="GO" id="GO:0030855">
    <property type="term" value="P:epithelial cell differentiation"/>
    <property type="evidence" value="ECO:0007669"/>
    <property type="project" value="TreeGrafter"/>
</dbReference>
<keyword evidence="13" id="KW-1185">Reference proteome</keyword>
<keyword evidence="3 9" id="KW-0403">Intermediate filament</keyword>